<dbReference type="InterPro" id="IPR044254">
    <property type="entry name" value="At4g02110-like"/>
</dbReference>
<dbReference type="PROSITE" id="PS50172">
    <property type="entry name" value="BRCT"/>
    <property type="match status" value="3"/>
</dbReference>
<comment type="caution">
    <text evidence="8">The sequence shown here is derived from an EMBL/GenBank/DDBJ whole genome shotgun (WGS) entry which is preliminary data.</text>
</comment>
<feature type="domain" description="PHD-type" evidence="6">
    <location>
        <begin position="1270"/>
        <end position="1326"/>
    </location>
</feature>
<evidence type="ECO:0000256" key="5">
    <source>
        <dbReference type="SAM" id="MobiDB-lite"/>
    </source>
</evidence>
<keyword evidence="3" id="KW-0862">Zinc</keyword>
<dbReference type="Pfam" id="PF12738">
    <property type="entry name" value="PTCB-BRCT"/>
    <property type="match status" value="1"/>
</dbReference>
<proteinExistence type="predicted"/>
<feature type="domain" description="BRCT" evidence="7">
    <location>
        <begin position="120"/>
        <end position="204"/>
    </location>
</feature>
<feature type="region of interest" description="Disordered" evidence="5">
    <location>
        <begin position="699"/>
        <end position="755"/>
    </location>
</feature>
<evidence type="ECO:0000256" key="4">
    <source>
        <dbReference type="PROSITE-ProRule" id="PRU00146"/>
    </source>
</evidence>
<dbReference type="SUPFAM" id="SSF52113">
    <property type="entry name" value="BRCT domain"/>
    <property type="match status" value="3"/>
</dbReference>
<dbReference type="SUPFAM" id="SSF57903">
    <property type="entry name" value="FYVE/PHD zinc finger"/>
    <property type="match status" value="1"/>
</dbReference>
<dbReference type="PROSITE" id="PS50016">
    <property type="entry name" value="ZF_PHD_2"/>
    <property type="match status" value="1"/>
</dbReference>
<dbReference type="Gene3D" id="3.40.50.10190">
    <property type="entry name" value="BRCT domain"/>
    <property type="match status" value="4"/>
</dbReference>
<dbReference type="SMART" id="SM00292">
    <property type="entry name" value="BRCT"/>
    <property type="match status" value="4"/>
</dbReference>
<feature type="compositionally biased region" description="Acidic residues" evidence="5">
    <location>
        <begin position="705"/>
        <end position="715"/>
    </location>
</feature>
<dbReference type="PANTHER" id="PTHR47181">
    <property type="entry name" value="BRCA1 C TERMINUS DOMAIN CONTAINING PROTEIN, EXPRESSED"/>
    <property type="match status" value="1"/>
</dbReference>
<keyword evidence="1" id="KW-0479">Metal-binding</keyword>
<reference evidence="8 9" key="1">
    <citation type="submission" date="2020-06" db="EMBL/GenBank/DDBJ databases">
        <title>Transcriptomic and genomic resources for Thalictrum thalictroides and T. hernandezii: Facilitating candidate gene discovery in an emerging model plant lineage.</title>
        <authorList>
            <person name="Arias T."/>
            <person name="Riano-Pachon D.M."/>
            <person name="Di Stilio V.S."/>
        </authorList>
    </citation>
    <scope>NUCLEOTIDE SEQUENCE [LARGE SCALE GENOMIC DNA]</scope>
    <source>
        <strain evidence="9">cv. WT478/WT964</strain>
        <tissue evidence="8">Leaves</tissue>
    </source>
</reference>
<feature type="region of interest" description="Disordered" evidence="5">
    <location>
        <begin position="316"/>
        <end position="367"/>
    </location>
</feature>
<protein>
    <submittedName>
        <fullName evidence="8">Brct domain</fullName>
    </submittedName>
</protein>
<dbReference type="PANTHER" id="PTHR47181:SF2">
    <property type="entry name" value="BRCA1 C TERMINUS DOMAIN CONTAINING PROTEIN, EXPRESSED"/>
    <property type="match status" value="1"/>
</dbReference>
<feature type="domain" description="BRCT" evidence="7">
    <location>
        <begin position="1029"/>
        <end position="1111"/>
    </location>
</feature>
<evidence type="ECO:0000256" key="2">
    <source>
        <dbReference type="ARBA" id="ARBA00022771"/>
    </source>
</evidence>
<evidence type="ECO:0000313" key="9">
    <source>
        <dbReference type="Proteomes" id="UP000554482"/>
    </source>
</evidence>
<feature type="region of interest" description="Disordered" evidence="5">
    <location>
        <begin position="418"/>
        <end position="459"/>
    </location>
</feature>
<dbReference type="InterPro" id="IPR011011">
    <property type="entry name" value="Znf_FYVE_PHD"/>
</dbReference>
<dbReference type="InterPro" id="IPR036420">
    <property type="entry name" value="BRCT_dom_sf"/>
</dbReference>
<keyword evidence="2 4" id="KW-0863">Zinc-finger</keyword>
<dbReference type="Pfam" id="PF00533">
    <property type="entry name" value="BRCT"/>
    <property type="match status" value="1"/>
</dbReference>
<dbReference type="SMART" id="SM00249">
    <property type="entry name" value="PHD"/>
    <property type="match status" value="1"/>
</dbReference>
<accession>A0A7J6UZZ5</accession>
<dbReference type="InterPro" id="IPR019787">
    <property type="entry name" value="Znf_PHD-finger"/>
</dbReference>
<dbReference type="EMBL" id="JABWDY010040295">
    <property type="protein sequence ID" value="KAF5178246.1"/>
    <property type="molecule type" value="Genomic_DNA"/>
</dbReference>
<evidence type="ECO:0000259" key="6">
    <source>
        <dbReference type="PROSITE" id="PS50016"/>
    </source>
</evidence>
<keyword evidence="9" id="KW-1185">Reference proteome</keyword>
<feature type="domain" description="BRCT" evidence="7">
    <location>
        <begin position="16"/>
        <end position="107"/>
    </location>
</feature>
<sequence>MLRNKEDSPQGGGSSSPSKIFLGVRFVLIGFDNPTQQAKVRSKLINGGGVDVGGYSSRCTHLIVDRIVYDDSECVVARADGKVVVTAPWVDDCLDVGMLVDTSSILYRPVKDLNGIPGSKSLSICLTGYQRQDREDIMRMVGLMGAYFSKPLVANKVTHLICYKHEGEKYELAKKLKKIKLVNHCWLEDCLKAWEILPECSYSKSGYELEIMEAEAKDSEEEAEDRNNEQYKENVAGSPYNLHTVYGMGTKGLEMPVLMNQNEFAKENLAARAEDIVNEKRLVSPAKKARSDHVPELQQGKKSGVAFICQGTGSYEGTNASKKSSELSSNPTTSKGTPQSNAAAPVSLSYSRKTPGRSPLSKVSGMLSSPAVSHGIEQYKATNGFDVSPTKLVQYKDNLDSVENQNLSKDIELHLEGGNTYKLPQKRKASLSSSSSKSPREVSANLEPCGPGSPSMSARTGKLQNGAFQINSSSCYGNGDNFDKNDIQNVASSHYGNLSDGKSISENKLTNPGMHFSMTLSSDGTEFSSDFKMLERSPKISDVELEHSKNTFEANFSGKDLSRVMDFQFDENGGPQEECQSIMASSLKSENCEAGKARSPVDLSVHSGSKNETFARSLPKKTVVKKSLGSKSKLSSARNKQKGSLCFNSKSDVIFPMEESTGQEHGRAVGGKAEIDRPAFDAEPVFKRMVTKTLSSENKVKNVDEAEDEETEAPDEGIGAELENSAREEVVKPIPQENEAIKKKSEVTNSEANETKIVKLTPEKDEGEVVKGGTCKSIATVHGTNADPKQIVGGSKLKKKSRVTHSAANETKSVTVTPEKDELDVVKGDICKSVATVHVTNADSNQIVGRSKIKKKSGVTHSAEKETTSVTMTPEKDEREVGKEDICMSVATVNGTNADPNQIVGGSKIKEKSRVTHSEANETNSVTMTLEKAEREVVKGDTCRNVATVHGTNADSKQIVGSSKIKKKSRVTHIAVNETKNLIVTPEKDEREVVMGDTCKSVATVHGTNADPKRIVRGSRVVKSEPVWFILTGHRLQRKEFQQMIKRLKGRVCRDSHNWSYQATHSIIPDPIKRTEKFFAAAASGRWILKTDYLIASNRAGNFLPEEPYEWFKNGFNEDGAINLEAPRKWRLLREKTGHGAFYGMNIIIYGDCFAPSLDTLKRVVKAGDGAILATSPPYTRFLKSGVDFAVVSPSMPSVDKWVQEFLRHEIPCVVADYLVEYVCKPGCSLERHVLYKTHAWAEKSFANLISRSNEVVEDMIPIKDDERMDLCCKKCGSFDRAEVMLICGDETGSLGCGIGTHIDCCDPPLEAVPDEDWFCPNCREGKNSTYPTKMIKKRSSTKKRK</sequence>
<dbReference type="InterPro" id="IPR013083">
    <property type="entry name" value="Znf_RING/FYVE/PHD"/>
</dbReference>
<dbReference type="InterPro" id="IPR001357">
    <property type="entry name" value="BRCT_dom"/>
</dbReference>
<dbReference type="InterPro" id="IPR001965">
    <property type="entry name" value="Znf_PHD"/>
</dbReference>
<evidence type="ECO:0000256" key="1">
    <source>
        <dbReference type="ARBA" id="ARBA00022723"/>
    </source>
</evidence>
<evidence type="ECO:0000259" key="7">
    <source>
        <dbReference type="PROSITE" id="PS50172"/>
    </source>
</evidence>
<name>A0A7J6UZZ5_THATH</name>
<organism evidence="8 9">
    <name type="scientific">Thalictrum thalictroides</name>
    <name type="common">Rue-anemone</name>
    <name type="synonym">Anemone thalictroides</name>
    <dbReference type="NCBI Taxonomy" id="46969"/>
    <lineage>
        <taxon>Eukaryota</taxon>
        <taxon>Viridiplantae</taxon>
        <taxon>Streptophyta</taxon>
        <taxon>Embryophyta</taxon>
        <taxon>Tracheophyta</taxon>
        <taxon>Spermatophyta</taxon>
        <taxon>Magnoliopsida</taxon>
        <taxon>Ranunculales</taxon>
        <taxon>Ranunculaceae</taxon>
        <taxon>Thalictroideae</taxon>
        <taxon>Thalictrum</taxon>
    </lineage>
</organism>
<evidence type="ECO:0000256" key="3">
    <source>
        <dbReference type="ARBA" id="ARBA00022833"/>
    </source>
</evidence>
<gene>
    <name evidence="8" type="ORF">FRX31_032168</name>
</gene>
<evidence type="ECO:0000313" key="8">
    <source>
        <dbReference type="EMBL" id="KAF5178246.1"/>
    </source>
</evidence>
<dbReference type="OrthoDB" id="1935339at2759"/>
<feature type="compositionally biased region" description="Polar residues" evidence="5">
    <location>
        <begin position="316"/>
        <end position="352"/>
    </location>
</feature>
<dbReference type="CDD" id="cd17738">
    <property type="entry name" value="BRCT_TopBP1_rpt7"/>
    <property type="match status" value="1"/>
</dbReference>
<dbReference type="CDD" id="cd17711">
    <property type="entry name" value="BRCT_PAXIP1_rpt3"/>
    <property type="match status" value="1"/>
</dbReference>
<dbReference type="GO" id="GO:0008270">
    <property type="term" value="F:zinc ion binding"/>
    <property type="evidence" value="ECO:0007669"/>
    <property type="project" value="UniProtKB-KW"/>
</dbReference>
<dbReference type="Proteomes" id="UP000554482">
    <property type="component" value="Unassembled WGS sequence"/>
</dbReference>
<dbReference type="Gene3D" id="3.30.40.10">
    <property type="entry name" value="Zinc/RING finger domain, C3HC4 (zinc finger)"/>
    <property type="match status" value="1"/>
</dbReference>